<evidence type="ECO:0000259" key="2">
    <source>
        <dbReference type="PROSITE" id="PS50995"/>
    </source>
</evidence>
<dbReference type="AlphaFoldDB" id="A0AAU0Q423"/>
<proteinExistence type="predicted"/>
<dbReference type="PANTHER" id="PTHR39515:SF2">
    <property type="entry name" value="HTH-TYPE TRANSCRIPTIONAL REGULATOR RV0880"/>
    <property type="match status" value="1"/>
</dbReference>
<reference evidence="3 4" key="1">
    <citation type="submission" date="2023-10" db="EMBL/GenBank/DDBJ databases">
        <title>complete genome sequence of Corynebacterium pseudokroppenstedtii P15-C1.</title>
        <authorList>
            <person name="Bruggemann H."/>
            <person name="Poehlein A."/>
        </authorList>
    </citation>
    <scope>NUCLEOTIDE SEQUENCE [LARGE SCALE GENOMIC DNA]</scope>
    <source>
        <strain evidence="3 4">P15_C1</strain>
    </source>
</reference>
<dbReference type="EMBL" id="CP137757">
    <property type="protein sequence ID" value="WPF25621.1"/>
    <property type="molecule type" value="Genomic_DNA"/>
</dbReference>
<accession>A0AAU0Q423</accession>
<gene>
    <name evidence="3" type="ORF">Q0N40_03510</name>
</gene>
<dbReference type="InterPro" id="IPR036390">
    <property type="entry name" value="WH_DNA-bd_sf"/>
</dbReference>
<dbReference type="PANTHER" id="PTHR39515">
    <property type="entry name" value="CONSERVED PROTEIN"/>
    <property type="match status" value="1"/>
</dbReference>
<sequence length="299" mass="31504">MEELTDMKSVTVTAPQFNGPRHQMSDDPSVDAAETAVVGYPLKDPRGADDGKPLSKEAISTAIARGTTGCDASSFGAAAGSAALDSSVLSTIAESTTLTMNPDNSNSHETSVAGVNGRADLRRGTASDGFDGPIVHGTVNSSVGSSIYEPGSAVPSDALETPAFAAEVAMMCSRVIRTALYRAGMAPSSATWRVVRFIQNNGPVRISDVARRERSTMATVSTLVNRLVKQGLVNKEKDTSDARQSLLTVTPKGRNLCNEWQDRLGEAVAEDFASLSLDELTVLAEALPVMRKLVSEGER</sequence>
<dbReference type="SMART" id="SM00347">
    <property type="entry name" value="HTH_MARR"/>
    <property type="match status" value="1"/>
</dbReference>
<feature type="region of interest" description="Disordered" evidence="1">
    <location>
        <begin position="1"/>
        <end position="30"/>
    </location>
</feature>
<dbReference type="KEGG" id="cpsk:Q0N40_03510"/>
<dbReference type="RefSeq" id="WP_204088268.1">
    <property type="nucleotide sequence ID" value="NZ_CP137757.1"/>
</dbReference>
<dbReference type="Proteomes" id="UP001174314">
    <property type="component" value="Chromosome"/>
</dbReference>
<dbReference type="InterPro" id="IPR052526">
    <property type="entry name" value="HTH-type_Bedaq_tolerance"/>
</dbReference>
<evidence type="ECO:0000256" key="1">
    <source>
        <dbReference type="SAM" id="MobiDB-lite"/>
    </source>
</evidence>
<organism evidence="3 4">
    <name type="scientific">Corynebacterium pseudokroppenstedtii</name>
    <dbReference type="NCBI Taxonomy" id="2804917"/>
    <lineage>
        <taxon>Bacteria</taxon>
        <taxon>Bacillati</taxon>
        <taxon>Actinomycetota</taxon>
        <taxon>Actinomycetes</taxon>
        <taxon>Mycobacteriales</taxon>
        <taxon>Corynebacteriaceae</taxon>
        <taxon>Corynebacterium</taxon>
    </lineage>
</organism>
<dbReference type="InterPro" id="IPR000835">
    <property type="entry name" value="HTH_MarR-typ"/>
</dbReference>
<keyword evidence="4" id="KW-1185">Reference proteome</keyword>
<dbReference type="Pfam" id="PF01047">
    <property type="entry name" value="MarR"/>
    <property type="match status" value="1"/>
</dbReference>
<dbReference type="InterPro" id="IPR036388">
    <property type="entry name" value="WH-like_DNA-bd_sf"/>
</dbReference>
<dbReference type="SUPFAM" id="SSF46785">
    <property type="entry name" value="Winged helix' DNA-binding domain"/>
    <property type="match status" value="1"/>
</dbReference>
<name>A0AAU0Q423_9CORY</name>
<evidence type="ECO:0000313" key="4">
    <source>
        <dbReference type="Proteomes" id="UP001174314"/>
    </source>
</evidence>
<dbReference type="GO" id="GO:0003700">
    <property type="term" value="F:DNA-binding transcription factor activity"/>
    <property type="evidence" value="ECO:0007669"/>
    <property type="project" value="InterPro"/>
</dbReference>
<dbReference type="PROSITE" id="PS50995">
    <property type="entry name" value="HTH_MARR_2"/>
    <property type="match status" value="1"/>
</dbReference>
<dbReference type="Gene3D" id="1.10.10.10">
    <property type="entry name" value="Winged helix-like DNA-binding domain superfamily/Winged helix DNA-binding domain"/>
    <property type="match status" value="1"/>
</dbReference>
<protein>
    <submittedName>
        <fullName evidence="3">MarR family transcriptional regulator</fullName>
    </submittedName>
</protein>
<feature type="domain" description="HTH marR-type" evidence="2">
    <location>
        <begin position="165"/>
        <end position="292"/>
    </location>
</feature>
<evidence type="ECO:0000313" key="3">
    <source>
        <dbReference type="EMBL" id="WPF25621.1"/>
    </source>
</evidence>